<evidence type="ECO:0000259" key="9">
    <source>
        <dbReference type="PROSITE" id="PS52048"/>
    </source>
</evidence>
<keyword evidence="11" id="KW-1185">Reference proteome</keyword>
<feature type="domain" description="UCH catalytic" evidence="9">
    <location>
        <begin position="9"/>
        <end position="229"/>
    </location>
</feature>
<evidence type="ECO:0000256" key="4">
    <source>
        <dbReference type="ARBA" id="ARBA00022786"/>
    </source>
</evidence>
<keyword evidence="6 7" id="KW-0788">Thiol protease</keyword>
<accession>A0A4T0X3Q3</accession>
<comment type="similarity">
    <text evidence="2 7 8">Belongs to the peptidase C12 family.</text>
</comment>
<dbReference type="PANTHER" id="PTHR10589">
    <property type="entry name" value="UBIQUITIN CARBOXYL-TERMINAL HYDROLASE"/>
    <property type="match status" value="1"/>
</dbReference>
<dbReference type="Proteomes" id="UP000307173">
    <property type="component" value="Unassembled WGS sequence"/>
</dbReference>
<evidence type="ECO:0000256" key="7">
    <source>
        <dbReference type="PROSITE-ProRule" id="PRU01393"/>
    </source>
</evidence>
<evidence type="ECO:0000256" key="5">
    <source>
        <dbReference type="ARBA" id="ARBA00022801"/>
    </source>
</evidence>
<evidence type="ECO:0000256" key="2">
    <source>
        <dbReference type="ARBA" id="ARBA00009326"/>
    </source>
</evidence>
<proteinExistence type="inferred from homology"/>
<evidence type="ECO:0000256" key="1">
    <source>
        <dbReference type="ARBA" id="ARBA00000707"/>
    </source>
</evidence>
<evidence type="ECO:0000313" key="10">
    <source>
        <dbReference type="EMBL" id="TID29855.1"/>
    </source>
</evidence>
<dbReference type="InterPro" id="IPR001578">
    <property type="entry name" value="Peptidase_C12_UCH"/>
</dbReference>
<dbReference type="EC" id="3.4.19.12" evidence="8"/>
<dbReference type="GO" id="GO:0006511">
    <property type="term" value="P:ubiquitin-dependent protein catabolic process"/>
    <property type="evidence" value="ECO:0007669"/>
    <property type="project" value="UniProtKB-UniRule"/>
</dbReference>
<evidence type="ECO:0000256" key="8">
    <source>
        <dbReference type="RuleBase" id="RU361215"/>
    </source>
</evidence>
<keyword evidence="4 7" id="KW-0833">Ubl conjugation pathway</keyword>
<dbReference type="PRINTS" id="PR00707">
    <property type="entry name" value="UBCTHYDRLASE"/>
</dbReference>
<comment type="catalytic activity">
    <reaction evidence="1 7 8">
        <text>Thiol-dependent hydrolysis of ester, thioester, amide, peptide and isopeptide bonds formed by the C-terminal Gly of ubiquitin (a 76-residue protein attached to proteins as an intracellular targeting signal).</text>
        <dbReference type="EC" id="3.4.19.12"/>
    </reaction>
</comment>
<feature type="site" description="Important for enzyme activity" evidence="7">
    <location>
        <position position="179"/>
    </location>
</feature>
<dbReference type="GO" id="GO:0005737">
    <property type="term" value="C:cytoplasm"/>
    <property type="evidence" value="ECO:0007669"/>
    <property type="project" value="TreeGrafter"/>
</dbReference>
<evidence type="ECO:0000313" key="11">
    <source>
        <dbReference type="Proteomes" id="UP000307173"/>
    </source>
</evidence>
<gene>
    <name evidence="10" type="ORF">CANINC_001548</name>
</gene>
<organism evidence="10 11">
    <name type="scientific">Pichia inconspicua</name>
    <dbReference type="NCBI Taxonomy" id="52247"/>
    <lineage>
        <taxon>Eukaryota</taxon>
        <taxon>Fungi</taxon>
        <taxon>Dikarya</taxon>
        <taxon>Ascomycota</taxon>
        <taxon>Saccharomycotina</taxon>
        <taxon>Pichiomycetes</taxon>
        <taxon>Pichiales</taxon>
        <taxon>Pichiaceae</taxon>
        <taxon>Pichia</taxon>
    </lineage>
</organism>
<evidence type="ECO:0000256" key="6">
    <source>
        <dbReference type="ARBA" id="ARBA00022807"/>
    </source>
</evidence>
<keyword evidence="5 7" id="KW-0378">Hydrolase</keyword>
<feature type="active site" description="Nucleophile" evidence="7">
    <location>
        <position position="95"/>
    </location>
</feature>
<comment type="caution">
    <text evidence="10">The sequence shown here is derived from an EMBL/GenBank/DDBJ whole genome shotgun (WGS) entry which is preliminary data.</text>
</comment>
<dbReference type="STRING" id="52247.A0A4T0X3Q3"/>
<dbReference type="GO" id="GO:0004843">
    <property type="term" value="F:cysteine-type deubiquitinase activity"/>
    <property type="evidence" value="ECO:0007669"/>
    <property type="project" value="UniProtKB-UniRule"/>
</dbReference>
<name>A0A4T0X3Q3_9ASCO</name>
<evidence type="ECO:0000256" key="3">
    <source>
        <dbReference type="ARBA" id="ARBA00022670"/>
    </source>
</evidence>
<dbReference type="Pfam" id="PF01088">
    <property type="entry name" value="Peptidase_C12"/>
    <property type="match status" value="1"/>
</dbReference>
<protein>
    <recommendedName>
        <fullName evidence="8">Ubiquitin carboxyl-terminal hydrolase</fullName>
        <ecNumber evidence="8">3.4.19.12</ecNumber>
    </recommendedName>
</protein>
<dbReference type="Gene3D" id="3.40.532.10">
    <property type="entry name" value="Peptidase C12, ubiquitin carboxyl-terminal hydrolase"/>
    <property type="match status" value="1"/>
</dbReference>
<dbReference type="InterPro" id="IPR038765">
    <property type="entry name" value="Papain-like_cys_pep_sf"/>
</dbReference>
<dbReference type="PROSITE" id="PS52048">
    <property type="entry name" value="UCH_DOMAIN"/>
    <property type="match status" value="1"/>
</dbReference>
<dbReference type="InterPro" id="IPR036959">
    <property type="entry name" value="Peptidase_C12_UCH_sf"/>
</dbReference>
<feature type="site" description="Transition state stabilizer" evidence="7">
    <location>
        <position position="89"/>
    </location>
</feature>
<dbReference type="PANTHER" id="PTHR10589:SF17">
    <property type="entry name" value="UBIQUITIN CARBOXYL-TERMINAL HYDROLASE"/>
    <property type="match status" value="1"/>
</dbReference>
<reference evidence="10 11" key="1">
    <citation type="journal article" date="2019" name="Front. Genet.">
        <title>Whole-Genome Sequencing of the Opportunistic Yeast Pathogen Candida inconspicua Uncovers Its Hybrid Origin.</title>
        <authorList>
            <person name="Mixao V."/>
            <person name="Hansen A.P."/>
            <person name="Saus E."/>
            <person name="Boekhout T."/>
            <person name="Lass-Florl C."/>
            <person name="Gabaldon T."/>
        </authorList>
    </citation>
    <scope>NUCLEOTIDE SEQUENCE [LARGE SCALE GENOMIC DNA]</scope>
    <source>
        <strain evidence="10 11">CBS 180</strain>
    </source>
</reference>
<dbReference type="OrthoDB" id="427186at2759"/>
<dbReference type="EMBL" id="SELW01000224">
    <property type="protein sequence ID" value="TID29855.1"/>
    <property type="molecule type" value="Genomic_DNA"/>
</dbReference>
<feature type="active site" description="Proton donor" evidence="7">
    <location>
        <position position="164"/>
    </location>
</feature>
<keyword evidence="3 7" id="KW-0645">Protease</keyword>
<dbReference type="FunFam" id="3.40.532.10:FF:000006">
    <property type="entry name" value="Ubiquitin carboxyl-terminal hydrolase"/>
    <property type="match status" value="1"/>
</dbReference>
<dbReference type="GO" id="GO:0016579">
    <property type="term" value="P:protein deubiquitination"/>
    <property type="evidence" value="ECO:0007669"/>
    <property type="project" value="TreeGrafter"/>
</dbReference>
<sequence>MSLESSVEAVIPLESNPDVFTEFGHKLGLSPLLQFCDIYSLTEPDLISFLPRPIEAVILLFPITEDYETLKDNEETLNPTNPDVVWMKQIVKNACGLYALLHILLNIPDGYIARQSTIALFKESLNENPDYVQLVQSIANSMCDSFGKQGQTTAPPAGEDVELHFVCFIKRNGKVYELDGRRNGPILLNTEATSGDLLSDDTVASRVQQYMELTKGENSIRFSLMGLAPSME</sequence>
<dbReference type="SUPFAM" id="SSF54001">
    <property type="entry name" value="Cysteine proteinases"/>
    <property type="match status" value="1"/>
</dbReference>
<dbReference type="AlphaFoldDB" id="A0A4T0X3Q3"/>